<evidence type="ECO:0000313" key="1">
    <source>
        <dbReference type="EMBL" id="CAI5783392.1"/>
    </source>
</evidence>
<dbReference type="Proteomes" id="UP001178461">
    <property type="component" value="Chromosome 8"/>
</dbReference>
<organism evidence="1 2">
    <name type="scientific">Podarcis lilfordi</name>
    <name type="common">Lilford's wall lizard</name>
    <dbReference type="NCBI Taxonomy" id="74358"/>
    <lineage>
        <taxon>Eukaryota</taxon>
        <taxon>Metazoa</taxon>
        <taxon>Chordata</taxon>
        <taxon>Craniata</taxon>
        <taxon>Vertebrata</taxon>
        <taxon>Euteleostomi</taxon>
        <taxon>Lepidosauria</taxon>
        <taxon>Squamata</taxon>
        <taxon>Bifurcata</taxon>
        <taxon>Unidentata</taxon>
        <taxon>Episquamata</taxon>
        <taxon>Laterata</taxon>
        <taxon>Lacertibaenia</taxon>
        <taxon>Lacertidae</taxon>
        <taxon>Podarcis</taxon>
    </lineage>
</organism>
<keyword evidence="2" id="KW-1185">Reference proteome</keyword>
<sequence>MTTLPENLSLLAAFLPNLLHTHSGGLDYSSHQHGQVMLRLMGVVIQSTWRAAGGWGRLPQSLALLLPPRACKLVPKETAVSRFIYKQSQTRFPKVLGIQFGCLQTMAALGKYDCISLPLPTYVPFGVIEGPT</sequence>
<accession>A0AA35KSB2</accession>
<dbReference type="EMBL" id="OX395133">
    <property type="protein sequence ID" value="CAI5783392.1"/>
    <property type="molecule type" value="Genomic_DNA"/>
</dbReference>
<proteinExistence type="predicted"/>
<name>A0AA35KSB2_9SAUR</name>
<reference evidence="1" key="1">
    <citation type="submission" date="2022-12" db="EMBL/GenBank/DDBJ databases">
        <authorList>
            <person name="Alioto T."/>
            <person name="Alioto T."/>
            <person name="Gomez Garrido J."/>
        </authorList>
    </citation>
    <scope>NUCLEOTIDE SEQUENCE</scope>
</reference>
<dbReference type="AlphaFoldDB" id="A0AA35KSB2"/>
<gene>
    <name evidence="1" type="ORF">PODLI_1B015210</name>
</gene>
<evidence type="ECO:0000313" key="2">
    <source>
        <dbReference type="Proteomes" id="UP001178461"/>
    </source>
</evidence>
<protein>
    <submittedName>
        <fullName evidence="1">Uncharacterized protein</fullName>
    </submittedName>
</protein>